<evidence type="ECO:0000256" key="1">
    <source>
        <dbReference type="SAM" id="Phobius"/>
    </source>
</evidence>
<dbReference type="Proteomes" id="UP000002881">
    <property type="component" value="Chromosome"/>
</dbReference>
<dbReference type="KEGG" id="mpg:Theba_1080"/>
<organism evidence="2 3">
    <name type="scientific">Mesotoga prima MesG1.Ag.4.2</name>
    <dbReference type="NCBI Taxonomy" id="660470"/>
    <lineage>
        <taxon>Bacteria</taxon>
        <taxon>Thermotogati</taxon>
        <taxon>Thermotogota</taxon>
        <taxon>Thermotogae</taxon>
        <taxon>Kosmotogales</taxon>
        <taxon>Kosmotogaceae</taxon>
        <taxon>Mesotoga</taxon>
    </lineage>
</organism>
<feature type="transmembrane region" description="Helical" evidence="1">
    <location>
        <begin position="16"/>
        <end position="36"/>
    </location>
</feature>
<keyword evidence="3" id="KW-1185">Reference proteome</keyword>
<proteinExistence type="predicted"/>
<keyword evidence="1" id="KW-0472">Membrane</keyword>
<reference evidence="2 3" key="1">
    <citation type="journal article" date="2012" name="Genome Biol. Evol.">
        <title>Genome Sequence of the Mesophilic Thermotogales Bacterium Mesotoga prima MesG1.Ag.4.2 Reveals the Largest Thermotogales Genome To Date.</title>
        <authorList>
            <person name="Zhaxybayeva O."/>
            <person name="Swithers K.S."/>
            <person name="Foght J."/>
            <person name="Green A.G."/>
            <person name="Bruce D."/>
            <person name="Detter C."/>
            <person name="Han S."/>
            <person name="Teshima H."/>
            <person name="Han J."/>
            <person name="Woyke T."/>
            <person name="Pitluck S."/>
            <person name="Nolan M."/>
            <person name="Ivanova N."/>
            <person name="Pati A."/>
            <person name="Land M.L."/>
            <person name="Dlutek M."/>
            <person name="Doolittle W.F."/>
            <person name="Noll K.M."/>
            <person name="Nesbo C.L."/>
        </authorList>
    </citation>
    <scope>NUCLEOTIDE SEQUENCE [LARGE SCALE GENOMIC DNA]</scope>
    <source>
        <strain evidence="3">mesG1.Ag.4.2</strain>
    </source>
</reference>
<protein>
    <submittedName>
        <fullName evidence="2">Uncharacterized protein</fullName>
    </submittedName>
</protein>
<gene>
    <name evidence="2" type="ORF">Theba_1080</name>
</gene>
<sequence precursor="true">MTEEEFVGADSTGCQYYSLHVILTMLLVRISVFAVFSRPDPVQKHHGMTERRAVKDLGLGLSEGRVHDLGRGTKDGS</sequence>
<keyword evidence="1" id="KW-0812">Transmembrane</keyword>
<evidence type="ECO:0000313" key="3">
    <source>
        <dbReference type="Proteomes" id="UP000002881"/>
    </source>
</evidence>
<evidence type="ECO:0000313" key="2">
    <source>
        <dbReference type="EMBL" id="AFK06785.1"/>
    </source>
</evidence>
<dbReference type="EMBL" id="CP003532">
    <property type="protein sequence ID" value="AFK06785.1"/>
    <property type="molecule type" value="Genomic_DNA"/>
</dbReference>
<name>I2F4D2_9BACT</name>
<accession>I2F4D2</accession>
<keyword evidence="1" id="KW-1133">Transmembrane helix</keyword>
<dbReference type="HOGENOM" id="CLU_2633985_0_0_0"/>
<dbReference type="AlphaFoldDB" id="I2F4D2"/>